<dbReference type="EMBL" id="HBET01017097">
    <property type="protein sequence ID" value="CAD8567164.1"/>
    <property type="molecule type" value="Transcribed_RNA"/>
</dbReference>
<feature type="region of interest" description="Disordered" evidence="1">
    <location>
        <begin position="1"/>
        <end position="42"/>
    </location>
</feature>
<gene>
    <name evidence="2" type="ORF">CROE0942_LOCUS11544</name>
</gene>
<feature type="compositionally biased region" description="Polar residues" evidence="1">
    <location>
        <begin position="1"/>
        <end position="16"/>
    </location>
</feature>
<proteinExistence type="predicted"/>
<feature type="compositionally biased region" description="Basic residues" evidence="1">
    <location>
        <begin position="116"/>
        <end position="126"/>
    </location>
</feature>
<sequence length="133" mass="14634">MAASISVSIKDNSTASAAVPPSPLQTRPRRSRASAPPSKERDIVKAAREVRRMTKRRKDKACVRLSDSEQANAWALDAGTERLLLRKASFAGKNVAQRRSIKGGRLTVTRKTMGSHARKRAGRHRDRSVAGEF</sequence>
<evidence type="ECO:0000313" key="2">
    <source>
        <dbReference type="EMBL" id="CAD8567164.1"/>
    </source>
</evidence>
<evidence type="ECO:0000256" key="1">
    <source>
        <dbReference type="SAM" id="MobiDB-lite"/>
    </source>
</evidence>
<organism evidence="2">
    <name type="scientific">Cafeteria roenbergensis</name>
    <name type="common">Marine flagellate</name>
    <dbReference type="NCBI Taxonomy" id="33653"/>
    <lineage>
        <taxon>Eukaryota</taxon>
        <taxon>Sar</taxon>
        <taxon>Stramenopiles</taxon>
        <taxon>Bigyra</taxon>
        <taxon>Opalozoa</taxon>
        <taxon>Bicosoecida</taxon>
        <taxon>Cafeteriaceae</taxon>
        <taxon>Cafeteria</taxon>
    </lineage>
</organism>
<dbReference type="AlphaFoldDB" id="A0A7S0K166"/>
<protein>
    <submittedName>
        <fullName evidence="2">Uncharacterized protein</fullName>
    </submittedName>
</protein>
<reference evidence="2" key="1">
    <citation type="submission" date="2021-01" db="EMBL/GenBank/DDBJ databases">
        <authorList>
            <person name="Corre E."/>
            <person name="Pelletier E."/>
            <person name="Niang G."/>
            <person name="Scheremetjew M."/>
            <person name="Finn R."/>
            <person name="Kale V."/>
            <person name="Holt S."/>
            <person name="Cochrane G."/>
            <person name="Meng A."/>
            <person name="Brown T."/>
            <person name="Cohen L."/>
        </authorList>
    </citation>
    <scope>NUCLEOTIDE SEQUENCE</scope>
    <source>
        <strain evidence="2">E4-10</strain>
    </source>
</reference>
<name>A0A7S0K166_CAFRO</name>
<accession>A0A7S0K166</accession>
<feature type="region of interest" description="Disordered" evidence="1">
    <location>
        <begin position="109"/>
        <end position="133"/>
    </location>
</feature>